<dbReference type="InterPro" id="IPR041535">
    <property type="entry name" value="VbhA"/>
</dbReference>
<name>A0A1G5NNW3_AFIMA</name>
<protein>
    <recommendedName>
        <fullName evidence="2">Antitoxin VbhA domain-containing protein</fullName>
    </recommendedName>
</protein>
<dbReference type="EMBL" id="FMVW01000005">
    <property type="protein sequence ID" value="SCZ39106.1"/>
    <property type="molecule type" value="Genomic_DNA"/>
</dbReference>
<proteinExistence type="predicted"/>
<sequence length="70" mass="7763">MNVEQKRRDRSPEAVERRRRAVEEAAAANYRQGLSPSPAYAAAMEQFVSGEITMDELHAIGVRSTSVGRT</sequence>
<dbReference type="AlphaFoldDB" id="A0A1G5NNW3"/>
<evidence type="ECO:0000313" key="3">
    <source>
        <dbReference type="EMBL" id="SCZ39106.1"/>
    </source>
</evidence>
<organism evidence="3 4">
    <name type="scientific">Afifella marina DSM 2698</name>
    <dbReference type="NCBI Taxonomy" id="1120955"/>
    <lineage>
        <taxon>Bacteria</taxon>
        <taxon>Pseudomonadati</taxon>
        <taxon>Pseudomonadota</taxon>
        <taxon>Alphaproteobacteria</taxon>
        <taxon>Hyphomicrobiales</taxon>
        <taxon>Afifellaceae</taxon>
        <taxon>Afifella</taxon>
    </lineage>
</organism>
<reference evidence="4" key="1">
    <citation type="submission" date="2016-10" db="EMBL/GenBank/DDBJ databases">
        <authorList>
            <person name="Varghese N."/>
            <person name="Submissions S."/>
        </authorList>
    </citation>
    <scope>NUCLEOTIDE SEQUENCE [LARGE SCALE GENOMIC DNA]</scope>
    <source>
        <strain evidence="4">DSM 2698</strain>
    </source>
</reference>
<accession>A0A1G5NNW3</accession>
<feature type="region of interest" description="Disordered" evidence="1">
    <location>
        <begin position="1"/>
        <end position="20"/>
    </location>
</feature>
<feature type="domain" description="Antitoxin VbhA" evidence="2">
    <location>
        <begin position="18"/>
        <end position="58"/>
    </location>
</feature>
<gene>
    <name evidence="3" type="ORF">SAMN03080610_02400</name>
</gene>
<dbReference type="OrthoDB" id="7277405at2"/>
<feature type="compositionally biased region" description="Basic and acidic residues" evidence="1">
    <location>
        <begin position="1"/>
        <end position="16"/>
    </location>
</feature>
<dbReference type="Gene3D" id="1.10.8.1050">
    <property type="entry name" value="Antitoxin VbhA-like"/>
    <property type="match status" value="1"/>
</dbReference>
<evidence type="ECO:0000313" key="4">
    <source>
        <dbReference type="Proteomes" id="UP000199347"/>
    </source>
</evidence>
<dbReference type="Pfam" id="PF18495">
    <property type="entry name" value="VbhA"/>
    <property type="match status" value="1"/>
</dbReference>
<evidence type="ECO:0000259" key="2">
    <source>
        <dbReference type="Pfam" id="PF18495"/>
    </source>
</evidence>
<dbReference type="Proteomes" id="UP000199347">
    <property type="component" value="Unassembled WGS sequence"/>
</dbReference>
<evidence type="ECO:0000256" key="1">
    <source>
        <dbReference type="SAM" id="MobiDB-lite"/>
    </source>
</evidence>
<dbReference type="RefSeq" id="WP_092813157.1">
    <property type="nucleotide sequence ID" value="NZ_FMVW01000005.1"/>
</dbReference>
<dbReference type="InterPro" id="IPR043038">
    <property type="entry name" value="VbhA_sf"/>
</dbReference>
<keyword evidence="4" id="KW-1185">Reference proteome</keyword>